<proteinExistence type="predicted"/>
<name>A0A3G9J0Q1_9BACL</name>
<dbReference type="CDD" id="cd05819">
    <property type="entry name" value="NHL"/>
    <property type="match status" value="1"/>
</dbReference>
<dbReference type="GO" id="GO:0008270">
    <property type="term" value="F:zinc ion binding"/>
    <property type="evidence" value="ECO:0007669"/>
    <property type="project" value="UniProtKB-KW"/>
</dbReference>
<feature type="transmembrane region" description="Helical" evidence="7">
    <location>
        <begin position="641"/>
        <end position="665"/>
    </location>
</feature>
<accession>A0A3G9J0Q1</accession>
<dbReference type="KEGG" id="pbk:Back11_07960"/>
<protein>
    <recommendedName>
        <fullName evidence="9">Yip1 domain-containing protein</fullName>
    </recommendedName>
</protein>
<feature type="transmembrane region" description="Helical" evidence="7">
    <location>
        <begin position="547"/>
        <end position="568"/>
    </location>
</feature>
<evidence type="ECO:0000256" key="1">
    <source>
        <dbReference type="ARBA" id="ARBA00004141"/>
    </source>
</evidence>
<dbReference type="InterPro" id="IPR006977">
    <property type="entry name" value="Yip1_dom"/>
</dbReference>
<dbReference type="InterPro" id="IPR001258">
    <property type="entry name" value="NHL_repeat"/>
</dbReference>
<evidence type="ECO:0000256" key="4">
    <source>
        <dbReference type="ARBA" id="ARBA00022989"/>
    </source>
</evidence>
<keyword evidence="2 7" id="KW-0812">Transmembrane</keyword>
<gene>
    <name evidence="10" type="ORF">Back11_07960</name>
</gene>
<evidence type="ECO:0000256" key="3">
    <source>
        <dbReference type="ARBA" id="ARBA00022737"/>
    </source>
</evidence>
<evidence type="ECO:0000256" key="5">
    <source>
        <dbReference type="ARBA" id="ARBA00023136"/>
    </source>
</evidence>
<evidence type="ECO:0000259" key="9">
    <source>
        <dbReference type="Pfam" id="PF04893"/>
    </source>
</evidence>
<feature type="transmembrane region" description="Helical" evidence="7">
    <location>
        <begin position="507"/>
        <end position="527"/>
    </location>
</feature>
<keyword evidence="8" id="KW-0732">Signal</keyword>
<dbReference type="InterPro" id="IPR011042">
    <property type="entry name" value="6-blade_b-propeller_TolB-like"/>
</dbReference>
<keyword evidence="5 7" id="KW-0472">Membrane</keyword>
<keyword evidence="11" id="KW-1185">Reference proteome</keyword>
<evidence type="ECO:0000313" key="11">
    <source>
        <dbReference type="Proteomes" id="UP000275368"/>
    </source>
</evidence>
<dbReference type="PANTHER" id="PTHR24104">
    <property type="entry name" value="E3 UBIQUITIN-PROTEIN LIGASE NHLRC1-RELATED"/>
    <property type="match status" value="1"/>
</dbReference>
<dbReference type="SUPFAM" id="SSF101898">
    <property type="entry name" value="NHL repeat"/>
    <property type="match status" value="1"/>
</dbReference>
<evidence type="ECO:0000313" key="10">
    <source>
        <dbReference type="EMBL" id="BBH19451.1"/>
    </source>
</evidence>
<dbReference type="EMBL" id="AP019308">
    <property type="protein sequence ID" value="BBH19451.1"/>
    <property type="molecule type" value="Genomic_DNA"/>
</dbReference>
<feature type="transmembrane region" description="Helical" evidence="7">
    <location>
        <begin position="580"/>
        <end position="602"/>
    </location>
</feature>
<evidence type="ECO:0000256" key="7">
    <source>
        <dbReference type="SAM" id="Phobius"/>
    </source>
</evidence>
<keyword evidence="4 7" id="KW-1133">Transmembrane helix</keyword>
<feature type="repeat" description="NHL" evidence="6">
    <location>
        <begin position="61"/>
        <end position="93"/>
    </location>
</feature>
<keyword evidence="3" id="KW-0677">Repeat</keyword>
<feature type="transmembrane region" description="Helical" evidence="7">
    <location>
        <begin position="446"/>
        <end position="469"/>
    </location>
</feature>
<sequence>MGQMKKVLLLFLFLTFSVDIMGTASAAPYEGYNYSFWGDTMTAPLPFLPDRLVDGNQLNIGPFKDPEDFTVTNDNEIYVVDTGNNRIVAMDANWKLIREITTFQNGDKEDVFNQPSGIFINDKQQMYIADTGSKRIIVLTLDGKFVREVGAPKSDVLREGFVYMPAKVVVDSADRIYVISTGGYDGIVQFSSGGTFTGFIGLSQVRFNPVDLFWKQISTKEQRSKMELFIPSEFSNVDIDQDGFLYATSAEEFGTPMRRLNPSGIDVLRREGYIPIAGDLHVGFNGSRMGPSKFISAAVEPNGIYSALDSTRGRIFTYDRDGNLLYQFGSIGEQFGNFNNPVEIDTMGDQMIVLDKGFRQLTVFKPTLYGKVVKEAAIATEEGDEKKATAAWEEARKLNNNLEIAYLGVGKTELREGNNVKAMENFKLGTHRNYYSRAFERFRKDYMWNHFGTIAVIILVVIAAIVVALRLRKPKTEEPGVIGTAWETIFHPFRGFWDVKYEQKGRVWLALVILLLLAVLSILKQQYSGIIFNLNVMVYDAKTMDAVKFVLVPFFLWCIANWSLTTLMDGEGKFKDIVTVTGYALVPLVLVQVPLIVLSNILTVKEASFHALLQNFAGIWFLWLIFVGMQTVHQYTIKKTVVTMGLTMVVIGIFLFIGLLFTALLQEMLAFGSTIYKEAMFRIGEG</sequence>
<dbReference type="Gene3D" id="2.120.10.30">
    <property type="entry name" value="TolB, C-terminal domain"/>
    <property type="match status" value="2"/>
</dbReference>
<dbReference type="PROSITE" id="PS51125">
    <property type="entry name" value="NHL"/>
    <property type="match status" value="1"/>
</dbReference>
<feature type="domain" description="Yip1" evidence="9">
    <location>
        <begin position="486"/>
        <end position="658"/>
    </location>
</feature>
<evidence type="ECO:0000256" key="2">
    <source>
        <dbReference type="ARBA" id="ARBA00022692"/>
    </source>
</evidence>
<reference evidence="10 11" key="1">
    <citation type="submission" date="2018-11" db="EMBL/GenBank/DDBJ databases">
        <title>Complete genome sequence of Paenibacillus baekrokdamisoli strain KCTC 33723.</title>
        <authorList>
            <person name="Kang S.W."/>
            <person name="Lee K.C."/>
            <person name="Kim K.K."/>
            <person name="Kim J.S."/>
            <person name="Kim D.S."/>
            <person name="Ko S.H."/>
            <person name="Yang S.H."/>
            <person name="Lee J.S."/>
        </authorList>
    </citation>
    <scope>NUCLEOTIDE SEQUENCE [LARGE SCALE GENOMIC DNA]</scope>
    <source>
        <strain evidence="10 11">KCTC 33723</strain>
    </source>
</reference>
<feature type="chain" id="PRO_5018230691" description="Yip1 domain-containing protein" evidence="8">
    <location>
        <begin position="27"/>
        <end position="686"/>
    </location>
</feature>
<dbReference type="GO" id="GO:0016020">
    <property type="term" value="C:membrane"/>
    <property type="evidence" value="ECO:0007669"/>
    <property type="project" value="UniProtKB-SubCell"/>
</dbReference>
<feature type="signal peptide" evidence="8">
    <location>
        <begin position="1"/>
        <end position="26"/>
    </location>
</feature>
<dbReference type="AlphaFoldDB" id="A0A3G9J0Q1"/>
<organism evidence="10 11">
    <name type="scientific">Paenibacillus baekrokdamisoli</name>
    <dbReference type="NCBI Taxonomy" id="1712516"/>
    <lineage>
        <taxon>Bacteria</taxon>
        <taxon>Bacillati</taxon>
        <taxon>Bacillota</taxon>
        <taxon>Bacilli</taxon>
        <taxon>Bacillales</taxon>
        <taxon>Paenibacillaceae</taxon>
        <taxon>Paenibacillus</taxon>
    </lineage>
</organism>
<evidence type="ECO:0000256" key="8">
    <source>
        <dbReference type="SAM" id="SignalP"/>
    </source>
</evidence>
<evidence type="ECO:0000256" key="6">
    <source>
        <dbReference type="PROSITE-ProRule" id="PRU00504"/>
    </source>
</evidence>
<comment type="subcellular location">
    <subcellularLocation>
        <location evidence="1">Membrane</location>
        <topology evidence="1">Multi-pass membrane protein</topology>
    </subcellularLocation>
</comment>
<dbReference type="PANTHER" id="PTHR24104:SF25">
    <property type="entry name" value="PROTEIN LIN-41"/>
    <property type="match status" value="1"/>
</dbReference>
<dbReference type="Pfam" id="PF04893">
    <property type="entry name" value="Yip1"/>
    <property type="match status" value="1"/>
</dbReference>
<feature type="transmembrane region" description="Helical" evidence="7">
    <location>
        <begin position="608"/>
        <end position="629"/>
    </location>
</feature>
<dbReference type="Pfam" id="PF01436">
    <property type="entry name" value="NHL"/>
    <property type="match status" value="1"/>
</dbReference>
<dbReference type="InterPro" id="IPR050952">
    <property type="entry name" value="TRIM-NHL_E3_ligases"/>
</dbReference>
<dbReference type="Proteomes" id="UP000275368">
    <property type="component" value="Chromosome"/>
</dbReference>